<dbReference type="Proteomes" id="UP000186364">
    <property type="component" value="Unassembled WGS sequence"/>
</dbReference>
<accession>A0A1Q9ASM0</accession>
<evidence type="ECO:0000313" key="2">
    <source>
        <dbReference type="EMBL" id="OLP58424.1"/>
    </source>
</evidence>
<proteinExistence type="predicted"/>
<dbReference type="EMBL" id="MKIP01000057">
    <property type="protein sequence ID" value="OLP58424.1"/>
    <property type="molecule type" value="Genomic_DNA"/>
</dbReference>
<evidence type="ECO:0000313" key="3">
    <source>
        <dbReference type="Proteomes" id="UP000186364"/>
    </source>
</evidence>
<evidence type="ECO:0000256" key="1">
    <source>
        <dbReference type="SAM" id="Phobius"/>
    </source>
</evidence>
<feature type="transmembrane region" description="Helical" evidence="1">
    <location>
        <begin position="78"/>
        <end position="97"/>
    </location>
</feature>
<keyword evidence="1" id="KW-0472">Membrane</keyword>
<comment type="caution">
    <text evidence="2">The sequence shown here is derived from an EMBL/GenBank/DDBJ whole genome shotgun (WGS) entry which is preliminary data.</text>
</comment>
<organism evidence="2 3">
    <name type="scientific">Xaviernesmea oryzae</name>
    <dbReference type="NCBI Taxonomy" id="464029"/>
    <lineage>
        <taxon>Bacteria</taxon>
        <taxon>Pseudomonadati</taxon>
        <taxon>Pseudomonadota</taxon>
        <taxon>Alphaproteobacteria</taxon>
        <taxon>Hyphomicrobiales</taxon>
        <taxon>Rhizobiaceae</taxon>
        <taxon>Rhizobium/Agrobacterium group</taxon>
        <taxon>Xaviernesmea</taxon>
    </lineage>
</organism>
<keyword evidence="1" id="KW-1133">Transmembrane helix</keyword>
<sequence length="116" mass="13235">MSWVTLQSKRLKKARYNVGRQILEVRIQGEGTVKHHNVLPHMAENFFKTSDPDFYYRYYLEDSRVVSPMRGILQTSGWVAKAVIILAAAWLLSYSSLSDMSVLEASNITTTRPAVQ</sequence>
<gene>
    <name evidence="2" type="ORF">BJF93_16220</name>
</gene>
<dbReference type="AlphaFoldDB" id="A0A1Q9ASM0"/>
<evidence type="ECO:0008006" key="4">
    <source>
        <dbReference type="Google" id="ProtNLM"/>
    </source>
</evidence>
<protein>
    <recommendedName>
        <fullName evidence="4">KTSC domain-containing protein</fullName>
    </recommendedName>
</protein>
<dbReference type="RefSeq" id="WP_075628849.1">
    <property type="nucleotide sequence ID" value="NZ_FOAM01000023.1"/>
</dbReference>
<reference evidence="2 3" key="1">
    <citation type="submission" date="2016-09" db="EMBL/GenBank/DDBJ databases">
        <title>Rhizobium sp. nov., a novel species isolated from the rice rhizosphere.</title>
        <authorList>
            <person name="Zhao J."/>
            <person name="Zhang X."/>
        </authorList>
    </citation>
    <scope>NUCLEOTIDE SEQUENCE [LARGE SCALE GENOMIC DNA]</scope>
    <source>
        <strain evidence="2 3">1.7048</strain>
    </source>
</reference>
<keyword evidence="3" id="KW-1185">Reference proteome</keyword>
<keyword evidence="1" id="KW-0812">Transmembrane</keyword>
<dbReference type="OrthoDB" id="8377518at2"/>
<name>A0A1Q9ASM0_9HYPH</name>